<dbReference type="Pfam" id="PF18962">
    <property type="entry name" value="Por_Secre_tail"/>
    <property type="match status" value="1"/>
</dbReference>
<feature type="signal peptide" evidence="1">
    <location>
        <begin position="1"/>
        <end position="27"/>
    </location>
</feature>
<dbReference type="EMBL" id="RJJD01000021">
    <property type="protein sequence ID" value="RNI22399.1"/>
    <property type="molecule type" value="Genomic_DNA"/>
</dbReference>
<reference evidence="3 4" key="1">
    <citation type="submission" date="2018-11" db="EMBL/GenBank/DDBJ databases">
        <title>Rufibacter latericius sp. nov., isolated from water in Baiyang Lake.</title>
        <authorList>
            <person name="Yang Y."/>
        </authorList>
    </citation>
    <scope>NUCLEOTIDE SEQUENCE [LARGE SCALE GENOMIC DNA]</scope>
    <source>
        <strain evidence="3 4">R-22-1c-1</strain>
    </source>
</reference>
<protein>
    <submittedName>
        <fullName evidence="3">T9SS C-terminal target domain-containing protein</fullName>
    </submittedName>
</protein>
<dbReference type="OrthoDB" id="979598at2"/>
<feature type="chain" id="PRO_5018056769" evidence="1">
    <location>
        <begin position="28"/>
        <end position="358"/>
    </location>
</feature>
<feature type="domain" description="Secretion system C-terminal sorting" evidence="2">
    <location>
        <begin position="281"/>
        <end position="357"/>
    </location>
</feature>
<dbReference type="AlphaFoldDB" id="A0A3M9MA10"/>
<evidence type="ECO:0000256" key="1">
    <source>
        <dbReference type="SAM" id="SignalP"/>
    </source>
</evidence>
<comment type="caution">
    <text evidence="3">The sequence shown here is derived from an EMBL/GenBank/DDBJ whole genome shotgun (WGS) entry which is preliminary data.</text>
</comment>
<evidence type="ECO:0000259" key="2">
    <source>
        <dbReference type="Pfam" id="PF18962"/>
    </source>
</evidence>
<keyword evidence="1" id="KW-0732">Signal</keyword>
<name>A0A3M9MA10_9BACT</name>
<keyword evidence="4" id="KW-1185">Reference proteome</keyword>
<accession>A0A3M9MA10</accession>
<evidence type="ECO:0000313" key="4">
    <source>
        <dbReference type="Proteomes" id="UP000272117"/>
    </source>
</evidence>
<dbReference type="InterPro" id="IPR026444">
    <property type="entry name" value="Secre_tail"/>
</dbReference>
<proteinExistence type="predicted"/>
<dbReference type="Proteomes" id="UP000272117">
    <property type="component" value="Unassembled WGS sequence"/>
</dbReference>
<evidence type="ECO:0000313" key="3">
    <source>
        <dbReference type="EMBL" id="RNI22399.1"/>
    </source>
</evidence>
<gene>
    <name evidence="3" type="ORF">EFB08_20020</name>
</gene>
<dbReference type="NCBIfam" id="TIGR04183">
    <property type="entry name" value="Por_Secre_tail"/>
    <property type="match status" value="1"/>
</dbReference>
<organism evidence="3 4">
    <name type="scientific">Rufibacter latericius</name>
    <dbReference type="NCBI Taxonomy" id="2487040"/>
    <lineage>
        <taxon>Bacteria</taxon>
        <taxon>Pseudomonadati</taxon>
        <taxon>Bacteroidota</taxon>
        <taxon>Cytophagia</taxon>
        <taxon>Cytophagales</taxon>
        <taxon>Hymenobacteraceae</taxon>
        <taxon>Rufibacter</taxon>
    </lineage>
</organism>
<sequence>MRKKQYTWLPLVMLLLVFLSTFIPAQAQEKGKTRKAPTGKAKVKIVKQEGGTYYVLDTTLTIAEGTTYLEAVQKLKTDTISFKRLGAKEMKSLRMSTNKDFDVIRYLPLAGHDSLRSTVFRARVADSVFTRLKAVKVFGDHLLLRDSVNEIVAKALTISGNPNILHRAITVDSLNPTIRFLRIDSVLQIKVDTLLLNETIRVEKDLSSGEMKIRKLGENGPKEILETGDYNIIRLRNPGQDRIILLKEAGENTSIRKKETLKASKKSKKKEAIPAPIELQLFPNPTNGEVNINFFSQKKAKSQVRVVDSQGKTVYQDDLGTVQGQVYKRYDLTKFGKGLYVVQVQLGKSAQSGKVVVE</sequence>